<evidence type="ECO:0000256" key="13">
    <source>
        <dbReference type="ARBA" id="ARBA00030071"/>
    </source>
</evidence>
<keyword evidence="7 17" id="KW-0812">Transmembrane</keyword>
<dbReference type="GO" id="GO:0015990">
    <property type="term" value="P:electron transport coupled proton transport"/>
    <property type="evidence" value="ECO:0007669"/>
    <property type="project" value="InterPro"/>
</dbReference>
<feature type="transmembrane region" description="Helical" evidence="17">
    <location>
        <begin position="20"/>
        <end position="41"/>
    </location>
</feature>
<organism evidence="18 19">
    <name type="scientific">Candidatus Erwinia haradaeae</name>
    <dbReference type="NCBI Taxonomy" id="1922217"/>
    <lineage>
        <taxon>Bacteria</taxon>
        <taxon>Pseudomonadati</taxon>
        <taxon>Pseudomonadota</taxon>
        <taxon>Gammaproteobacteria</taxon>
        <taxon>Enterobacterales</taxon>
        <taxon>Erwiniaceae</taxon>
        <taxon>Erwinia</taxon>
    </lineage>
</organism>
<keyword evidence="9 17" id="KW-1133">Transmembrane helix</keyword>
<evidence type="ECO:0000256" key="6">
    <source>
        <dbReference type="ARBA" id="ARBA00022475"/>
    </source>
</evidence>
<dbReference type="InterPro" id="IPR050968">
    <property type="entry name" value="Cytochrome_c_oxidase_bac_sub4"/>
</dbReference>
<feature type="transmembrane region" description="Helical" evidence="17">
    <location>
        <begin position="47"/>
        <end position="68"/>
    </location>
</feature>
<dbReference type="GO" id="GO:0009486">
    <property type="term" value="F:cytochrome bo3 ubiquinol oxidase activity"/>
    <property type="evidence" value="ECO:0007669"/>
    <property type="project" value="InterPro"/>
</dbReference>
<dbReference type="AlphaFoldDB" id="A0A451D8P7"/>
<dbReference type="NCBIfam" id="TIGR02847">
    <property type="entry name" value="CyoD"/>
    <property type="match status" value="1"/>
</dbReference>
<evidence type="ECO:0000256" key="14">
    <source>
        <dbReference type="ARBA" id="ARBA00030211"/>
    </source>
</evidence>
<evidence type="ECO:0000256" key="15">
    <source>
        <dbReference type="ARBA" id="ARBA00031887"/>
    </source>
</evidence>
<dbReference type="GO" id="GO:0005886">
    <property type="term" value="C:plasma membrane"/>
    <property type="evidence" value="ECO:0007669"/>
    <property type="project" value="UniProtKB-SubCell"/>
</dbReference>
<protein>
    <recommendedName>
        <fullName evidence="4">Cytochrome bo(3) ubiquinol oxidase subunit 4</fullName>
    </recommendedName>
    <alternativeName>
        <fullName evidence="16">Cytochrome o ubiquinol oxidase subunit 4</fullName>
    </alternativeName>
    <alternativeName>
        <fullName evidence="13">Oxidase bo(3) subunit 4</fullName>
    </alternativeName>
    <alternativeName>
        <fullName evidence="14">Ubiquinol oxidase polypeptide IV</fullName>
    </alternativeName>
    <alternativeName>
        <fullName evidence="15">Ubiquinol oxidase subunit 4</fullName>
    </alternativeName>
</protein>
<dbReference type="OrthoDB" id="2375888at2"/>
<dbReference type="InterPro" id="IPR005171">
    <property type="entry name" value="Cyt_c_oxidase_su4_prok"/>
</dbReference>
<dbReference type="Pfam" id="PF03626">
    <property type="entry name" value="COX4_pro"/>
    <property type="match status" value="1"/>
</dbReference>
<dbReference type="GeneID" id="66304817"/>
<evidence type="ECO:0000256" key="5">
    <source>
        <dbReference type="ARBA" id="ARBA00022448"/>
    </source>
</evidence>
<keyword evidence="10" id="KW-0560">Oxidoreductase</keyword>
<evidence type="ECO:0000256" key="17">
    <source>
        <dbReference type="SAM" id="Phobius"/>
    </source>
</evidence>
<keyword evidence="11 17" id="KW-0472">Membrane</keyword>
<comment type="subunit">
    <text evidence="3">Heterooctamer of two A chains, two B chains, two C chains and two D chains.</text>
</comment>
<comment type="similarity">
    <text evidence="2">Belongs to the cytochrome c oxidase bacterial subunit 4 family.</text>
</comment>
<proteinExistence type="inferred from homology"/>
<comment type="subcellular location">
    <subcellularLocation>
        <location evidence="1">Cell membrane</location>
        <topology evidence="1">Multi-pass membrane protein</topology>
    </subcellularLocation>
</comment>
<dbReference type="GO" id="GO:0015078">
    <property type="term" value="F:proton transmembrane transporter activity"/>
    <property type="evidence" value="ECO:0007669"/>
    <property type="project" value="TreeGrafter"/>
</dbReference>
<evidence type="ECO:0000256" key="2">
    <source>
        <dbReference type="ARBA" id="ARBA00008079"/>
    </source>
</evidence>
<evidence type="ECO:0000256" key="1">
    <source>
        <dbReference type="ARBA" id="ARBA00004651"/>
    </source>
</evidence>
<keyword evidence="8" id="KW-0249">Electron transport</keyword>
<evidence type="ECO:0000313" key="19">
    <source>
        <dbReference type="Proteomes" id="UP000294441"/>
    </source>
</evidence>
<reference evidence="18 19" key="1">
    <citation type="submission" date="2019-02" db="EMBL/GenBank/DDBJ databases">
        <authorList>
            <person name="Manzano-Marin A."/>
            <person name="Manzano-Marin A."/>
        </authorList>
    </citation>
    <scope>NUCLEOTIDE SEQUENCE [LARGE SCALE GENOMIC DNA]</scope>
    <source>
        <strain evidence="18 19">ErCicurvipes</strain>
    </source>
</reference>
<feature type="transmembrane region" description="Helical" evidence="17">
    <location>
        <begin position="80"/>
        <end position="102"/>
    </location>
</feature>
<dbReference type="RefSeq" id="WP_157992783.1">
    <property type="nucleotide sequence ID" value="NZ_LR217713.1"/>
</dbReference>
<evidence type="ECO:0000256" key="9">
    <source>
        <dbReference type="ARBA" id="ARBA00022989"/>
    </source>
</evidence>
<evidence type="ECO:0000256" key="8">
    <source>
        <dbReference type="ARBA" id="ARBA00022982"/>
    </source>
</evidence>
<accession>A0A451D8P7</accession>
<dbReference type="GO" id="GO:0019646">
    <property type="term" value="P:aerobic electron transport chain"/>
    <property type="evidence" value="ECO:0007669"/>
    <property type="project" value="TreeGrafter"/>
</dbReference>
<name>A0A451D8P7_9GAMM</name>
<keyword evidence="6" id="KW-1003">Cell membrane</keyword>
<evidence type="ECO:0000313" key="18">
    <source>
        <dbReference type="EMBL" id="VFP82187.1"/>
    </source>
</evidence>
<dbReference type="Proteomes" id="UP000294441">
    <property type="component" value="Chromosome 1"/>
</dbReference>
<dbReference type="PANTHER" id="PTHR36835:SF1">
    <property type="entry name" value="CYTOCHROME BO(3) UBIQUINOL OXIDASE SUBUNIT 4"/>
    <property type="match status" value="1"/>
</dbReference>
<evidence type="ECO:0000256" key="16">
    <source>
        <dbReference type="ARBA" id="ARBA00032185"/>
    </source>
</evidence>
<evidence type="ECO:0000256" key="4">
    <source>
        <dbReference type="ARBA" id="ARBA00014689"/>
    </source>
</evidence>
<evidence type="ECO:0000256" key="7">
    <source>
        <dbReference type="ARBA" id="ARBA00022692"/>
    </source>
</evidence>
<dbReference type="PANTHER" id="PTHR36835">
    <property type="entry name" value="CYTOCHROME BO(3) UBIQUINOL OXIDASE SUBUNIT 4"/>
    <property type="match status" value="1"/>
</dbReference>
<evidence type="ECO:0000256" key="3">
    <source>
        <dbReference type="ARBA" id="ARBA00011700"/>
    </source>
</evidence>
<evidence type="ECO:0000256" key="11">
    <source>
        <dbReference type="ARBA" id="ARBA00023136"/>
    </source>
</evidence>
<dbReference type="InterPro" id="IPR014210">
    <property type="entry name" value="Cyt_o_ubiqinol_oxidase_su4"/>
</dbReference>
<evidence type="ECO:0000256" key="12">
    <source>
        <dbReference type="ARBA" id="ARBA00025694"/>
    </source>
</evidence>
<dbReference type="GO" id="GO:0009319">
    <property type="term" value="C:cytochrome o ubiquinol oxidase complex"/>
    <property type="evidence" value="ECO:0007669"/>
    <property type="project" value="TreeGrafter"/>
</dbReference>
<keyword evidence="5" id="KW-0813">Transport</keyword>
<comment type="function">
    <text evidence="12">Cytochrome bo(3) ubiquinol terminal oxidase is the component of the aerobic respiratory chain of E.coli that predominates when cells are grown at high aeration. Has proton pump activity across the membrane in addition to electron transfer, pumping 2 protons/electron.</text>
</comment>
<evidence type="ECO:0000256" key="10">
    <source>
        <dbReference type="ARBA" id="ARBA00023002"/>
    </source>
</evidence>
<sequence length="111" mass="12476">MYQIPIKSKDNFSKTAIKSYSTGLSFSILLTVVPFLVVLNGQISRTSILSIVLTCAVCQILVHLIYFLHLDHKSEGGWTLISSIFVAIIVLIIIIGSLWIMWNLNQNMIHD</sequence>
<gene>
    <name evidence="18" type="primary">cyoD</name>
    <name evidence="18" type="ORF">ERCICURV3402_542</name>
</gene>
<dbReference type="EMBL" id="LR217713">
    <property type="protein sequence ID" value="VFP82187.1"/>
    <property type="molecule type" value="Genomic_DNA"/>
</dbReference>